<protein>
    <recommendedName>
        <fullName evidence="4">Transmembrane protein</fullName>
    </recommendedName>
</protein>
<evidence type="ECO:0008006" key="4">
    <source>
        <dbReference type="Google" id="ProtNLM"/>
    </source>
</evidence>
<feature type="transmembrane region" description="Helical" evidence="1">
    <location>
        <begin position="6"/>
        <end position="26"/>
    </location>
</feature>
<proteinExistence type="predicted"/>
<comment type="caution">
    <text evidence="2">The sequence shown here is derived from an EMBL/GenBank/DDBJ whole genome shotgun (WGS) entry which is preliminary data.</text>
</comment>
<reference evidence="3" key="1">
    <citation type="journal article" date="2019" name="Int. J. Syst. Evol. Microbiol.">
        <title>The Global Catalogue of Microorganisms (GCM) 10K type strain sequencing project: providing services to taxonomists for standard genome sequencing and annotation.</title>
        <authorList>
            <consortium name="The Broad Institute Genomics Platform"/>
            <consortium name="The Broad Institute Genome Sequencing Center for Infectious Disease"/>
            <person name="Wu L."/>
            <person name="Ma J."/>
        </authorList>
    </citation>
    <scope>NUCLEOTIDE SEQUENCE [LARGE SCALE GENOMIC DNA]</scope>
    <source>
        <strain evidence="3">KCTC 42087</strain>
    </source>
</reference>
<dbReference type="Proteomes" id="UP001596074">
    <property type="component" value="Unassembled WGS sequence"/>
</dbReference>
<feature type="transmembrane region" description="Helical" evidence="1">
    <location>
        <begin position="136"/>
        <end position="154"/>
    </location>
</feature>
<evidence type="ECO:0000313" key="2">
    <source>
        <dbReference type="EMBL" id="MFC5751498.1"/>
    </source>
</evidence>
<accession>A0ABW1AA00</accession>
<evidence type="ECO:0000256" key="1">
    <source>
        <dbReference type="SAM" id="Phobius"/>
    </source>
</evidence>
<feature type="transmembrane region" description="Helical" evidence="1">
    <location>
        <begin position="102"/>
        <end position="124"/>
    </location>
</feature>
<keyword evidence="1" id="KW-0472">Membrane</keyword>
<sequence length="219" mass="23295">MAKKEYLIFVGIAMATLGIANIPGIYQASSNWKTGISGQLDKPANQLMRGIATNSGTDWIADDQEAFARAVEEFIGHVEVVRKHAEAVGGTVESIAKMYMDYWLSIGSLILSVAPMIFALWALAKVPHPAVSIPARIAKAVIGVMVVVSVAMFVDAVRDFLNTANNIFSAVLGAGSTMRLATLAPTGTAAVNFTDSKITWTPPSQFVEPNRPTPAPHGP</sequence>
<keyword evidence="3" id="KW-1185">Reference proteome</keyword>
<evidence type="ECO:0000313" key="3">
    <source>
        <dbReference type="Proteomes" id="UP001596074"/>
    </source>
</evidence>
<name>A0ABW1AA00_9ACTN</name>
<gene>
    <name evidence="2" type="ORF">ACFPZN_38270</name>
</gene>
<dbReference type="RefSeq" id="WP_378287417.1">
    <property type="nucleotide sequence ID" value="NZ_JBHSON010000070.1"/>
</dbReference>
<keyword evidence="1" id="KW-1133">Transmembrane helix</keyword>
<organism evidence="2 3">
    <name type="scientific">Actinomadura rugatobispora</name>
    <dbReference type="NCBI Taxonomy" id="1994"/>
    <lineage>
        <taxon>Bacteria</taxon>
        <taxon>Bacillati</taxon>
        <taxon>Actinomycetota</taxon>
        <taxon>Actinomycetes</taxon>
        <taxon>Streptosporangiales</taxon>
        <taxon>Thermomonosporaceae</taxon>
        <taxon>Actinomadura</taxon>
    </lineage>
</organism>
<keyword evidence="1" id="KW-0812">Transmembrane</keyword>
<dbReference type="EMBL" id="JBHSON010000070">
    <property type="protein sequence ID" value="MFC5751498.1"/>
    <property type="molecule type" value="Genomic_DNA"/>
</dbReference>